<reference evidence="1 2" key="1">
    <citation type="submission" date="2020-08" db="EMBL/GenBank/DDBJ databases">
        <title>Genomic Encyclopedia of Type Strains, Phase III (KMG-III): the genomes of soil and plant-associated and newly described type strains.</title>
        <authorList>
            <person name="Whitman W."/>
        </authorList>
    </citation>
    <scope>NUCLEOTIDE SEQUENCE [LARGE SCALE GENOMIC DNA]</scope>
    <source>
        <strain evidence="1 2">CECT 8960</strain>
    </source>
</reference>
<proteinExistence type="predicted"/>
<gene>
    <name evidence="1" type="ORF">FHR82_003203</name>
</gene>
<organism evidence="1 2">
    <name type="scientific">Actinophytocola algeriensis</name>
    <dbReference type="NCBI Taxonomy" id="1768010"/>
    <lineage>
        <taxon>Bacteria</taxon>
        <taxon>Bacillati</taxon>
        <taxon>Actinomycetota</taxon>
        <taxon>Actinomycetes</taxon>
        <taxon>Pseudonocardiales</taxon>
        <taxon>Pseudonocardiaceae</taxon>
    </lineage>
</organism>
<protein>
    <submittedName>
        <fullName evidence="1">Uncharacterized protein</fullName>
    </submittedName>
</protein>
<comment type="caution">
    <text evidence="1">The sequence shown here is derived from an EMBL/GenBank/DDBJ whole genome shotgun (WGS) entry which is preliminary data.</text>
</comment>
<dbReference type="Proteomes" id="UP000520767">
    <property type="component" value="Unassembled WGS sequence"/>
</dbReference>
<dbReference type="RefSeq" id="WP_184811117.1">
    <property type="nucleotide sequence ID" value="NZ_JACHJQ010000003.1"/>
</dbReference>
<accession>A0A7W7Q541</accession>
<name>A0A7W7Q541_9PSEU</name>
<dbReference type="EMBL" id="JACHJQ010000003">
    <property type="protein sequence ID" value="MBB4906983.1"/>
    <property type="molecule type" value="Genomic_DNA"/>
</dbReference>
<evidence type="ECO:0000313" key="1">
    <source>
        <dbReference type="EMBL" id="MBB4906983.1"/>
    </source>
</evidence>
<evidence type="ECO:0000313" key="2">
    <source>
        <dbReference type="Proteomes" id="UP000520767"/>
    </source>
</evidence>
<sequence>MATQAELVGDLKALRKGRGLFAGNVADRVGGTLRDLCGVTDEDGPGEIRYRVARRVTRLATGLPDDLRVAVLAAFGVLPAARHPLYQDRVAWVADRIHREPRTARRRIDEGIHQLAQLACTPQRAGTPPGAGWHTEETRVLAMLDRAAPEVLEHHRVVAGQDVTELELPVPPGSEVAYGGTLRSGVLTLPAPLGPGDTHEFALRTRLAVLPRQLVHVPGRQCDFLELRVRFDRDRLPRRVSRLPGGATAVQVDRAGEIRLTFADLTRGLTYGARWD</sequence>
<keyword evidence="2" id="KW-1185">Reference proteome</keyword>
<dbReference type="AlphaFoldDB" id="A0A7W7Q541"/>